<feature type="transmembrane region" description="Helical" evidence="6">
    <location>
        <begin position="206"/>
        <end position="225"/>
    </location>
</feature>
<evidence type="ECO:0000256" key="3">
    <source>
        <dbReference type="ARBA" id="ARBA00022989"/>
    </source>
</evidence>
<dbReference type="PANTHER" id="PTHR11785">
    <property type="entry name" value="AMINO ACID TRANSPORTER"/>
    <property type="match status" value="1"/>
</dbReference>
<dbReference type="Pfam" id="PF13520">
    <property type="entry name" value="AA_permease_2"/>
    <property type="match status" value="1"/>
</dbReference>
<evidence type="ECO:0000313" key="8">
    <source>
        <dbReference type="Proteomes" id="UP000691718"/>
    </source>
</evidence>
<feature type="transmembrane region" description="Helical" evidence="6">
    <location>
        <begin position="237"/>
        <end position="254"/>
    </location>
</feature>
<comment type="caution">
    <text evidence="7">The sequence shown here is derived from an EMBL/GenBank/DDBJ whole genome shotgun (WGS) entry which is preliminary data.</text>
</comment>
<feature type="transmembrane region" description="Helical" evidence="6">
    <location>
        <begin position="303"/>
        <end position="324"/>
    </location>
</feature>
<dbReference type="AlphaFoldDB" id="A0A8S3XI07"/>
<keyword evidence="4 6" id="KW-0472">Membrane</keyword>
<reference evidence="7" key="1">
    <citation type="submission" date="2021-04" db="EMBL/GenBank/DDBJ databases">
        <authorList>
            <person name="Tunstrom K."/>
        </authorList>
    </citation>
    <scope>NUCLEOTIDE SEQUENCE</scope>
</reference>
<dbReference type="PANTHER" id="PTHR11785:SF531">
    <property type="entry name" value="LARGE NEUTRAL AMINO ACIDS TRANSPORTER SMALL SUBUNIT 1"/>
    <property type="match status" value="1"/>
</dbReference>
<keyword evidence="3 6" id="KW-1133">Transmembrane helix</keyword>
<keyword evidence="2 6" id="KW-0812">Transmembrane</keyword>
<dbReference type="GO" id="GO:0015179">
    <property type="term" value="F:L-amino acid transmembrane transporter activity"/>
    <property type="evidence" value="ECO:0007669"/>
    <property type="project" value="TreeGrafter"/>
</dbReference>
<dbReference type="InterPro" id="IPR002293">
    <property type="entry name" value="AA/rel_permease1"/>
</dbReference>
<dbReference type="EMBL" id="CAJQZP010001141">
    <property type="protein sequence ID" value="CAG5020991.1"/>
    <property type="molecule type" value="Genomic_DNA"/>
</dbReference>
<gene>
    <name evidence="7" type="ORF">PAPOLLO_LOCUS17455</name>
</gene>
<keyword evidence="8" id="KW-1185">Reference proteome</keyword>
<evidence type="ECO:0000256" key="5">
    <source>
        <dbReference type="SAM" id="MobiDB-lite"/>
    </source>
</evidence>
<evidence type="ECO:0000256" key="6">
    <source>
        <dbReference type="SAM" id="Phobius"/>
    </source>
</evidence>
<organism evidence="7 8">
    <name type="scientific">Parnassius apollo</name>
    <name type="common">Apollo butterfly</name>
    <name type="synonym">Papilio apollo</name>
    <dbReference type="NCBI Taxonomy" id="110799"/>
    <lineage>
        <taxon>Eukaryota</taxon>
        <taxon>Metazoa</taxon>
        <taxon>Ecdysozoa</taxon>
        <taxon>Arthropoda</taxon>
        <taxon>Hexapoda</taxon>
        <taxon>Insecta</taxon>
        <taxon>Pterygota</taxon>
        <taxon>Neoptera</taxon>
        <taxon>Endopterygota</taxon>
        <taxon>Lepidoptera</taxon>
        <taxon>Glossata</taxon>
        <taxon>Ditrysia</taxon>
        <taxon>Papilionoidea</taxon>
        <taxon>Papilionidae</taxon>
        <taxon>Parnassiinae</taxon>
        <taxon>Parnassini</taxon>
        <taxon>Parnassius</taxon>
        <taxon>Parnassius</taxon>
    </lineage>
</organism>
<feature type="transmembrane region" description="Helical" evidence="6">
    <location>
        <begin position="102"/>
        <end position="121"/>
    </location>
</feature>
<dbReference type="FunFam" id="1.20.1740.10:FF:000056">
    <property type="entry name" value="Y+L amino acid transporter 2"/>
    <property type="match status" value="1"/>
</dbReference>
<evidence type="ECO:0000256" key="2">
    <source>
        <dbReference type="ARBA" id="ARBA00022692"/>
    </source>
</evidence>
<evidence type="ECO:0000256" key="1">
    <source>
        <dbReference type="ARBA" id="ARBA00004141"/>
    </source>
</evidence>
<feature type="transmembrane region" description="Helical" evidence="6">
    <location>
        <begin position="133"/>
        <end position="150"/>
    </location>
</feature>
<feature type="transmembrane region" description="Helical" evidence="6">
    <location>
        <begin position="266"/>
        <end position="283"/>
    </location>
</feature>
<dbReference type="OrthoDB" id="10062876at2759"/>
<evidence type="ECO:0000313" key="7">
    <source>
        <dbReference type="EMBL" id="CAG5020991.1"/>
    </source>
</evidence>
<protein>
    <submittedName>
        <fullName evidence="7">(apollo) hypothetical protein</fullName>
    </submittedName>
</protein>
<feature type="transmembrane region" description="Helical" evidence="6">
    <location>
        <begin position="380"/>
        <end position="404"/>
    </location>
</feature>
<accession>A0A8S3XI07</accession>
<dbReference type="Proteomes" id="UP000691718">
    <property type="component" value="Unassembled WGS sequence"/>
</dbReference>
<feature type="region of interest" description="Disordered" evidence="5">
    <location>
        <begin position="71"/>
        <end position="92"/>
    </location>
</feature>
<sequence length="436" mass="48199">MSSSPAPDFIDASFLRRCVRKVAVKEFFFNPKSSTGALIISDTSPGNIYFLLILMMTMPCIPKYWSPKSNTGEEECETETLKSDPPIEDSEKDGGALEAKMSLLNGITVIVGSIIGSGIFVSPTGVLKYTGSVNASLLVWIASGIFSMAFRRGNRAVRCGAIGAYCYAELGTMIRLSGADYAYIMETFGPFAAFIRLWIECMIVRPCSQAIIALTFSVYVLKPIFPECDPPEDATRLLAACCILFLTFVNCWSVRAATRVQDWFTYAKLLALFIIITAGIYQLCRGKVEHFTFDGTTSDVTSIALSFYSGLFAYNGWNYLNFIIEELKDPVRNLPRAIAISCTLVTIVYTLTNVAFYTTLSPTEVLGSAAVAVTFAERLFGWFALSIPLFVAASTFGAVNGVLLTSSRSQQCFLFTDKVKFIYRAKLYLKFHEQRM</sequence>
<comment type="subcellular location">
    <subcellularLocation>
        <location evidence="1">Membrane</location>
        <topology evidence="1">Multi-pass membrane protein</topology>
    </subcellularLocation>
</comment>
<dbReference type="GO" id="GO:0016020">
    <property type="term" value="C:membrane"/>
    <property type="evidence" value="ECO:0007669"/>
    <property type="project" value="UniProtKB-SubCell"/>
</dbReference>
<feature type="transmembrane region" description="Helical" evidence="6">
    <location>
        <begin position="336"/>
        <end position="360"/>
    </location>
</feature>
<name>A0A8S3XI07_PARAO</name>
<evidence type="ECO:0000256" key="4">
    <source>
        <dbReference type="ARBA" id="ARBA00023136"/>
    </source>
</evidence>
<proteinExistence type="predicted"/>
<dbReference type="InterPro" id="IPR050598">
    <property type="entry name" value="AminoAcid_Transporter"/>
</dbReference>